<accession>A0A9X0WDC9</accession>
<comment type="caution">
    <text evidence="1">The sequence shown here is derived from an EMBL/GenBank/DDBJ whole genome shotgun (WGS) entry which is preliminary data.</text>
</comment>
<dbReference type="Proteomes" id="UP001138768">
    <property type="component" value="Unassembled WGS sequence"/>
</dbReference>
<proteinExistence type="predicted"/>
<dbReference type="RefSeq" id="WP_200250852.1">
    <property type="nucleotide sequence ID" value="NZ_NRRY01000079.1"/>
</dbReference>
<dbReference type="EMBL" id="NRRY01000079">
    <property type="protein sequence ID" value="MBK1621490.1"/>
    <property type="molecule type" value="Genomic_DNA"/>
</dbReference>
<protein>
    <submittedName>
        <fullName evidence="1">Uncharacterized protein</fullName>
    </submittedName>
</protein>
<gene>
    <name evidence="1" type="ORF">CKO42_24380</name>
</gene>
<name>A0A9X0WDC9_9GAMM</name>
<reference evidence="1 2" key="1">
    <citation type="journal article" date="2020" name="Microorganisms">
        <title>Osmotic Adaptation and Compatible Solute Biosynthesis of Phototrophic Bacteria as Revealed from Genome Analyses.</title>
        <authorList>
            <person name="Imhoff J.F."/>
            <person name="Rahn T."/>
            <person name="Kunzel S."/>
            <person name="Keller A."/>
            <person name="Neulinger S.C."/>
        </authorList>
    </citation>
    <scope>NUCLEOTIDE SEQUENCE [LARGE SCALE GENOMIC DNA]</scope>
    <source>
        <strain evidence="1 2">DSM 25653</strain>
    </source>
</reference>
<keyword evidence="2" id="KW-1185">Reference proteome</keyword>
<evidence type="ECO:0000313" key="2">
    <source>
        <dbReference type="Proteomes" id="UP001138768"/>
    </source>
</evidence>
<organism evidence="1 2">
    <name type="scientific">Lamprobacter modestohalophilus</name>
    <dbReference type="NCBI Taxonomy" id="1064514"/>
    <lineage>
        <taxon>Bacteria</taxon>
        <taxon>Pseudomonadati</taxon>
        <taxon>Pseudomonadota</taxon>
        <taxon>Gammaproteobacteria</taxon>
        <taxon>Chromatiales</taxon>
        <taxon>Chromatiaceae</taxon>
        <taxon>Lamprobacter</taxon>
    </lineage>
</organism>
<dbReference type="AlphaFoldDB" id="A0A9X0WDC9"/>
<evidence type="ECO:0000313" key="1">
    <source>
        <dbReference type="EMBL" id="MBK1621490.1"/>
    </source>
</evidence>
<sequence>MNASPPAETLTLREIDPSLLEHVRERLAQRHRDTPPEELVAALMTSILDNSGYPISATRTDAGQIRIRYRLRSFSEPIL</sequence>